<organism evidence="2 3">
    <name type="scientific">Xanthobacter flavus</name>
    <dbReference type="NCBI Taxonomy" id="281"/>
    <lineage>
        <taxon>Bacteria</taxon>
        <taxon>Pseudomonadati</taxon>
        <taxon>Pseudomonadota</taxon>
        <taxon>Alphaproteobacteria</taxon>
        <taxon>Hyphomicrobiales</taxon>
        <taxon>Xanthobacteraceae</taxon>
        <taxon>Xanthobacter</taxon>
    </lineage>
</organism>
<gene>
    <name evidence="2" type="ORF">GGQ86_000814</name>
</gene>
<evidence type="ECO:0000313" key="2">
    <source>
        <dbReference type="EMBL" id="MDR6332367.1"/>
    </source>
</evidence>
<sequence>MPSSRKSRRSSSAPISTHEDADVPA</sequence>
<name>A0ABU1KC06_XANFL</name>
<feature type="region of interest" description="Disordered" evidence="1">
    <location>
        <begin position="1"/>
        <end position="25"/>
    </location>
</feature>
<evidence type="ECO:0000256" key="1">
    <source>
        <dbReference type="SAM" id="MobiDB-lite"/>
    </source>
</evidence>
<dbReference type="EMBL" id="JAVDPY010000001">
    <property type="protein sequence ID" value="MDR6332367.1"/>
    <property type="molecule type" value="Genomic_DNA"/>
</dbReference>
<evidence type="ECO:0000313" key="3">
    <source>
        <dbReference type="Proteomes" id="UP001245370"/>
    </source>
</evidence>
<protein>
    <submittedName>
        <fullName evidence="2">Uncharacterized protein</fullName>
    </submittedName>
</protein>
<dbReference type="Proteomes" id="UP001245370">
    <property type="component" value="Unassembled WGS sequence"/>
</dbReference>
<accession>A0ABU1KC06</accession>
<reference evidence="2 3" key="1">
    <citation type="submission" date="2023-07" db="EMBL/GenBank/DDBJ databases">
        <title>Genomic Encyclopedia of Type Strains, Phase IV (KMG-IV): sequencing the most valuable type-strain genomes for metagenomic binning, comparative biology and taxonomic classification.</title>
        <authorList>
            <person name="Goeker M."/>
        </authorList>
    </citation>
    <scope>NUCLEOTIDE SEQUENCE [LARGE SCALE GENOMIC DNA]</scope>
    <source>
        <strain evidence="2 3">DSM 338</strain>
    </source>
</reference>
<comment type="caution">
    <text evidence="2">The sequence shown here is derived from an EMBL/GenBank/DDBJ whole genome shotgun (WGS) entry which is preliminary data.</text>
</comment>
<proteinExistence type="predicted"/>
<keyword evidence="3" id="KW-1185">Reference proteome</keyword>